<feature type="DNA-binding region" description="H-T-H motif" evidence="4">
    <location>
        <begin position="36"/>
        <end position="55"/>
    </location>
</feature>
<evidence type="ECO:0000313" key="7">
    <source>
        <dbReference type="Proteomes" id="UP000244880"/>
    </source>
</evidence>
<dbReference type="Proteomes" id="UP000244880">
    <property type="component" value="Unassembled WGS sequence"/>
</dbReference>
<organism evidence="6 7">
    <name type="scientific">Ascidiaceihabitans donghaensis</name>
    <dbReference type="NCBI Taxonomy" id="1510460"/>
    <lineage>
        <taxon>Bacteria</taxon>
        <taxon>Pseudomonadati</taxon>
        <taxon>Pseudomonadota</taxon>
        <taxon>Alphaproteobacteria</taxon>
        <taxon>Rhodobacterales</taxon>
        <taxon>Paracoccaceae</taxon>
        <taxon>Ascidiaceihabitans</taxon>
    </lineage>
</organism>
<dbReference type="PANTHER" id="PTHR30055:SF234">
    <property type="entry name" value="HTH-TYPE TRANSCRIPTIONAL REGULATOR BETI"/>
    <property type="match status" value="1"/>
</dbReference>
<sequence>MSHMRHMCLMKALKLTTEQAIIEAGFAVFSANAGASMADVAKHAGVGRATLHRHHPSRDALLNTLAKTALTELDAVVVQATENATSYMQGLEWALGAILPLANRQLFLATAIFEADAALQEAYAAEDASLLNDIDKAKAEGGFDPNLPTAWIAEAYTHLIYAAWKLVQDGAATPNQAAAFAWRTLLKGNGP</sequence>
<evidence type="ECO:0000259" key="5">
    <source>
        <dbReference type="PROSITE" id="PS50977"/>
    </source>
</evidence>
<feature type="domain" description="HTH tetR-type" evidence="5">
    <location>
        <begin position="15"/>
        <end position="73"/>
    </location>
</feature>
<accession>A0A2R8BA18</accession>
<reference evidence="6 7" key="1">
    <citation type="submission" date="2018-03" db="EMBL/GenBank/DDBJ databases">
        <authorList>
            <person name="Keele B.F."/>
        </authorList>
    </citation>
    <scope>NUCLEOTIDE SEQUENCE [LARGE SCALE GENOMIC DNA]</scope>
    <source>
        <strain evidence="6 7">CECT 8599</strain>
    </source>
</reference>
<dbReference type="InterPro" id="IPR001647">
    <property type="entry name" value="HTH_TetR"/>
</dbReference>
<dbReference type="InterPro" id="IPR009057">
    <property type="entry name" value="Homeodomain-like_sf"/>
</dbReference>
<evidence type="ECO:0000256" key="1">
    <source>
        <dbReference type="ARBA" id="ARBA00023015"/>
    </source>
</evidence>
<gene>
    <name evidence="6" type="ORF">ASD8599_00620</name>
</gene>
<dbReference type="PROSITE" id="PS50977">
    <property type="entry name" value="HTH_TETR_2"/>
    <property type="match status" value="1"/>
</dbReference>
<keyword evidence="3" id="KW-0804">Transcription</keyword>
<keyword evidence="7" id="KW-1185">Reference proteome</keyword>
<keyword evidence="1" id="KW-0805">Transcription regulation</keyword>
<dbReference type="GO" id="GO:0003700">
    <property type="term" value="F:DNA-binding transcription factor activity"/>
    <property type="evidence" value="ECO:0007669"/>
    <property type="project" value="TreeGrafter"/>
</dbReference>
<dbReference type="AlphaFoldDB" id="A0A2R8BA18"/>
<dbReference type="PANTHER" id="PTHR30055">
    <property type="entry name" value="HTH-TYPE TRANSCRIPTIONAL REGULATOR RUTR"/>
    <property type="match status" value="1"/>
</dbReference>
<dbReference type="InterPro" id="IPR050109">
    <property type="entry name" value="HTH-type_TetR-like_transc_reg"/>
</dbReference>
<dbReference type="Pfam" id="PF00440">
    <property type="entry name" value="TetR_N"/>
    <property type="match status" value="1"/>
</dbReference>
<keyword evidence="2 4" id="KW-0238">DNA-binding</keyword>
<dbReference type="EMBL" id="OMOR01000001">
    <property type="protein sequence ID" value="SPH19881.1"/>
    <property type="molecule type" value="Genomic_DNA"/>
</dbReference>
<evidence type="ECO:0000256" key="2">
    <source>
        <dbReference type="ARBA" id="ARBA00023125"/>
    </source>
</evidence>
<dbReference type="SUPFAM" id="SSF46689">
    <property type="entry name" value="Homeodomain-like"/>
    <property type="match status" value="1"/>
</dbReference>
<dbReference type="Gene3D" id="1.10.357.10">
    <property type="entry name" value="Tetracycline Repressor, domain 2"/>
    <property type="match status" value="1"/>
</dbReference>
<protein>
    <recommendedName>
        <fullName evidence="5">HTH tetR-type domain-containing protein</fullName>
    </recommendedName>
</protein>
<evidence type="ECO:0000313" key="6">
    <source>
        <dbReference type="EMBL" id="SPH19881.1"/>
    </source>
</evidence>
<evidence type="ECO:0000256" key="3">
    <source>
        <dbReference type="ARBA" id="ARBA00023163"/>
    </source>
</evidence>
<dbReference type="GO" id="GO:0000976">
    <property type="term" value="F:transcription cis-regulatory region binding"/>
    <property type="evidence" value="ECO:0007669"/>
    <property type="project" value="TreeGrafter"/>
</dbReference>
<evidence type="ECO:0000256" key="4">
    <source>
        <dbReference type="PROSITE-ProRule" id="PRU00335"/>
    </source>
</evidence>
<proteinExistence type="predicted"/>
<name>A0A2R8BA18_9RHOB</name>